<reference evidence="1 2" key="1">
    <citation type="submission" date="2024-06" db="EMBL/GenBank/DDBJ databases">
        <authorList>
            <person name="Kim D.-U."/>
        </authorList>
    </citation>
    <scope>NUCLEOTIDE SEQUENCE [LARGE SCALE GENOMIC DNA]</scope>
    <source>
        <strain evidence="1 2">KACC15460</strain>
    </source>
</reference>
<protein>
    <submittedName>
        <fullName evidence="1">Uncharacterized protein</fullName>
    </submittedName>
</protein>
<keyword evidence="2" id="KW-1185">Reference proteome</keyword>
<accession>A0ABV2DPQ9</accession>
<sequence length="140" mass="15383">MRLKVKSGDHGLTCRVSVNRYDPLASGSPADPRAFMEKDWSPENWDANVGAGFDAAKFSNEKLIRFPDGYPARMADMDFRLGDSNSGYGHAKVVLSLRGDHFGLITCGLASDSLEQTTRMWAPLADQAERVVSSFVLDEP</sequence>
<gene>
    <name evidence="1" type="ORF">ABVQ20_33855</name>
</gene>
<evidence type="ECO:0000313" key="2">
    <source>
        <dbReference type="Proteomes" id="UP001548832"/>
    </source>
</evidence>
<name>A0ABV2DPQ9_9HYPH</name>
<evidence type="ECO:0000313" key="1">
    <source>
        <dbReference type="EMBL" id="MET2831944.1"/>
    </source>
</evidence>
<dbReference type="Proteomes" id="UP001548832">
    <property type="component" value="Unassembled WGS sequence"/>
</dbReference>
<comment type="caution">
    <text evidence="1">The sequence shown here is derived from an EMBL/GenBank/DDBJ whole genome shotgun (WGS) entry which is preliminary data.</text>
</comment>
<organism evidence="1 2">
    <name type="scientific">Mesorhizobium shangrilense</name>
    <dbReference type="NCBI Taxonomy" id="460060"/>
    <lineage>
        <taxon>Bacteria</taxon>
        <taxon>Pseudomonadati</taxon>
        <taxon>Pseudomonadota</taxon>
        <taxon>Alphaproteobacteria</taxon>
        <taxon>Hyphomicrobiales</taxon>
        <taxon>Phyllobacteriaceae</taxon>
        <taxon>Mesorhizobium</taxon>
    </lineage>
</organism>
<proteinExistence type="predicted"/>
<dbReference type="EMBL" id="JBEWSZ010000006">
    <property type="protein sequence ID" value="MET2831944.1"/>
    <property type="molecule type" value="Genomic_DNA"/>
</dbReference>
<dbReference type="RefSeq" id="WP_354464171.1">
    <property type="nucleotide sequence ID" value="NZ_JBEWSZ010000006.1"/>
</dbReference>